<reference evidence="1" key="2">
    <citation type="submission" date="2021-02" db="EMBL/GenBank/DDBJ databases">
        <title>Aspergillus chevalieri M1 genome sequence.</title>
        <authorList>
            <person name="Kadooka C."/>
            <person name="Mori K."/>
            <person name="Futagami T."/>
        </authorList>
    </citation>
    <scope>NUCLEOTIDE SEQUENCE</scope>
    <source>
        <strain evidence="1">M1</strain>
    </source>
</reference>
<dbReference type="GO" id="GO:0020037">
    <property type="term" value="F:heme binding"/>
    <property type="evidence" value="ECO:0007669"/>
    <property type="project" value="InterPro"/>
</dbReference>
<keyword evidence="2" id="KW-1185">Reference proteome</keyword>
<sequence>MTHLFFHLSRDKKLTEELQRQLDALSNHNDDSLAGLELLDAVIHESLHLHPAVPSGIRRLASAEGITVTDPMPVSGDVWH</sequence>
<protein>
    <submittedName>
        <fullName evidence="1">Uncharacterized protein</fullName>
    </submittedName>
</protein>
<dbReference type="GO" id="GO:0016705">
    <property type="term" value="F:oxidoreductase activity, acting on paired donors, with incorporation or reduction of molecular oxygen"/>
    <property type="evidence" value="ECO:0007669"/>
    <property type="project" value="InterPro"/>
</dbReference>
<dbReference type="EMBL" id="AP024420">
    <property type="protein sequence ID" value="BCR89764.1"/>
    <property type="molecule type" value="Genomic_DNA"/>
</dbReference>
<dbReference type="KEGG" id="ache:ACHE_50962S"/>
<evidence type="ECO:0000313" key="1">
    <source>
        <dbReference type="EMBL" id="BCR89764.1"/>
    </source>
</evidence>
<organism evidence="1 2">
    <name type="scientific">Aspergillus chevalieri</name>
    <name type="common">Eurotium chevalieri</name>
    <dbReference type="NCBI Taxonomy" id="182096"/>
    <lineage>
        <taxon>Eukaryota</taxon>
        <taxon>Fungi</taxon>
        <taxon>Dikarya</taxon>
        <taxon>Ascomycota</taxon>
        <taxon>Pezizomycotina</taxon>
        <taxon>Eurotiomycetes</taxon>
        <taxon>Eurotiomycetidae</taxon>
        <taxon>Eurotiales</taxon>
        <taxon>Aspergillaceae</taxon>
        <taxon>Aspergillus</taxon>
        <taxon>Aspergillus subgen. Aspergillus</taxon>
    </lineage>
</organism>
<dbReference type="InterPro" id="IPR036396">
    <property type="entry name" value="Cyt_P450_sf"/>
</dbReference>
<name>A0A7R7ZQL9_ASPCH</name>
<proteinExistence type="predicted"/>
<dbReference type="Gene3D" id="1.10.630.10">
    <property type="entry name" value="Cytochrome P450"/>
    <property type="match status" value="1"/>
</dbReference>
<dbReference type="AlphaFoldDB" id="A0A7R7ZQL9"/>
<dbReference type="Pfam" id="PF00067">
    <property type="entry name" value="p450"/>
    <property type="match status" value="1"/>
</dbReference>
<dbReference type="SUPFAM" id="SSF48264">
    <property type="entry name" value="Cytochrome P450"/>
    <property type="match status" value="1"/>
</dbReference>
<dbReference type="RefSeq" id="XP_043138286.1">
    <property type="nucleotide sequence ID" value="XM_043280736.1"/>
</dbReference>
<dbReference type="GO" id="GO:0005506">
    <property type="term" value="F:iron ion binding"/>
    <property type="evidence" value="ECO:0007669"/>
    <property type="project" value="InterPro"/>
</dbReference>
<evidence type="ECO:0000313" key="2">
    <source>
        <dbReference type="Proteomes" id="UP000637239"/>
    </source>
</evidence>
<dbReference type="GeneID" id="66984122"/>
<dbReference type="GO" id="GO:0004497">
    <property type="term" value="F:monooxygenase activity"/>
    <property type="evidence" value="ECO:0007669"/>
    <property type="project" value="InterPro"/>
</dbReference>
<accession>A0A7R7ZQL9</accession>
<dbReference type="InterPro" id="IPR001128">
    <property type="entry name" value="Cyt_P450"/>
</dbReference>
<dbReference type="Proteomes" id="UP000637239">
    <property type="component" value="Chromosome 5"/>
</dbReference>
<gene>
    <name evidence="1" type="ORF">ACHE_50962S</name>
</gene>
<reference evidence="1" key="1">
    <citation type="submission" date="2021-01" db="EMBL/GenBank/DDBJ databases">
        <authorList>
            <consortium name="Aspergillus chevalieri M1 genome sequencing consortium"/>
            <person name="Kazuki M."/>
            <person name="Futagami T."/>
        </authorList>
    </citation>
    <scope>NUCLEOTIDE SEQUENCE</scope>
    <source>
        <strain evidence="1">M1</strain>
    </source>
</reference>